<keyword evidence="1" id="KW-0472">Membrane</keyword>
<feature type="transmembrane region" description="Helical" evidence="1">
    <location>
        <begin position="452"/>
        <end position="473"/>
    </location>
</feature>
<dbReference type="OrthoDB" id="3440574at2"/>
<dbReference type="CDD" id="cd06268">
    <property type="entry name" value="PBP1_ABC_transporter_LIVBP-like"/>
    <property type="match status" value="1"/>
</dbReference>
<proteinExistence type="predicted"/>
<keyword evidence="1" id="KW-0812">Transmembrane</keyword>
<evidence type="ECO:0000313" key="3">
    <source>
        <dbReference type="Proteomes" id="UP000483004"/>
    </source>
</evidence>
<accession>A0A6L3VZ11</accession>
<keyword evidence="3" id="KW-1185">Reference proteome</keyword>
<gene>
    <name evidence="2" type="ORF">F9B16_23205</name>
</gene>
<dbReference type="InterPro" id="IPR028082">
    <property type="entry name" value="Peripla_BP_I"/>
</dbReference>
<sequence>MPGDGDRILSEDRLRGVLDLFERLRERPPWRWRERLRPLLLLLGPAGPAAHVAEMLKNRCEQERAPVSHIAADTPATDVAGVLREAKRELSQPSSRARGEPALRFPLLEMALWLRDLREIRLAGDQSPPRYASPSERENFQLVRRLTHPPVGDNENARRRELNRVIRRRGRDVLRDLEEPRSRTATFLSFLEQIAPIGVAVVALISAGTAAALDLASAVLAAVVGLAFVTVQIVARTRGWYGVRRFGWFVGQPYLQRDSTGFLGFALGVFDPRPVEPDDHAEQLDLLLVAAFLEDLRRNYRRDYRRAAWARVRYPVLIFEHLAPGHPGVRVIEYIEHVRADSGDGAALPGFDPLVVTAGVDPATPAEDGPSAASGPRLVDRLAQAVRVDLWSGEPQSVFAARALWDRYWREQRRVGVLGSRRELRVDITRDPGGDIPPVRPVRRRPRLTHPALPWIVMVAVAAASITVISVQVDRYCSPFGIKRTASGECIGITDGSFKFGEASDGENNDNRLSSVLGRLKKQNDAVARSGKPHATIVYLGPITADPAIQNRQLDLLAGAEGELVGLAMAQEEFNAASQSLRMRVLVANAGARFQHARQVAEQIRGLALKDRSVVAVVGFEQSRAETQDAIKVLSKSALPMVGTANSYNETGMLDHDAGFSPYYFRLAPPNRRLAQHAAYWASHGQVGGKRARTVDVIYNADPHDLYSRDLASSFKSSFTGYVKDGQVVVRDYDSPGNLGKTVHELCQKPPDLFYYAGRSDEFRTFTNVLQHTCPSGQIVLADDEIAKYVSDNAPQIGKVATFRLFYMPLAAHEAWTDAWVGDRRNVFFNAYPGAVDSIIGRNAPRDLRPSETRAAVSYDAASVIGFVAGQVFTAQAAPPTAGGVFAALDDPGEGPLWNGASGVLQFTGRADGHVVEDKPVLLATVRAGGAVEVREVCGRLVTGHQARADCPAGDGTPSEPSR</sequence>
<protein>
    <recommendedName>
        <fullName evidence="4">ABC transporter substrate-binding protein</fullName>
    </recommendedName>
</protein>
<evidence type="ECO:0008006" key="4">
    <source>
        <dbReference type="Google" id="ProtNLM"/>
    </source>
</evidence>
<dbReference type="EMBL" id="WBMR01000069">
    <property type="protein sequence ID" value="KAB2378226.1"/>
    <property type="molecule type" value="Genomic_DNA"/>
</dbReference>
<organism evidence="2 3">
    <name type="scientific">Actinomadura montaniterrae</name>
    <dbReference type="NCBI Taxonomy" id="1803903"/>
    <lineage>
        <taxon>Bacteria</taxon>
        <taxon>Bacillati</taxon>
        <taxon>Actinomycetota</taxon>
        <taxon>Actinomycetes</taxon>
        <taxon>Streptosporangiales</taxon>
        <taxon>Thermomonosporaceae</taxon>
        <taxon>Actinomadura</taxon>
    </lineage>
</organism>
<dbReference type="SUPFAM" id="SSF53822">
    <property type="entry name" value="Periplasmic binding protein-like I"/>
    <property type="match status" value="1"/>
</dbReference>
<keyword evidence="1" id="KW-1133">Transmembrane helix</keyword>
<feature type="transmembrane region" description="Helical" evidence="1">
    <location>
        <begin position="215"/>
        <end position="235"/>
    </location>
</feature>
<dbReference type="Proteomes" id="UP000483004">
    <property type="component" value="Unassembled WGS sequence"/>
</dbReference>
<reference evidence="2 3" key="1">
    <citation type="submission" date="2019-09" db="EMBL/GenBank/DDBJ databases">
        <title>Actinomadura physcomitrii sp. nov., a novel actinomycete isolated from moss [Physcomitrium sphaericum (Ludw) Fuernr].</title>
        <authorList>
            <person name="Liu C."/>
            <person name="Zhuang X."/>
        </authorList>
    </citation>
    <scope>NUCLEOTIDE SEQUENCE [LARGE SCALE GENOMIC DNA]</scope>
    <source>
        <strain evidence="2 3">CYP1-1B</strain>
    </source>
</reference>
<comment type="caution">
    <text evidence="2">The sequence shown here is derived from an EMBL/GenBank/DDBJ whole genome shotgun (WGS) entry which is preliminary data.</text>
</comment>
<dbReference type="RefSeq" id="WP_151542217.1">
    <property type="nucleotide sequence ID" value="NZ_WBMR01000069.1"/>
</dbReference>
<dbReference type="Gene3D" id="3.40.50.2300">
    <property type="match status" value="2"/>
</dbReference>
<evidence type="ECO:0000256" key="1">
    <source>
        <dbReference type="SAM" id="Phobius"/>
    </source>
</evidence>
<feature type="transmembrane region" description="Helical" evidence="1">
    <location>
        <begin position="185"/>
        <end position="209"/>
    </location>
</feature>
<dbReference type="AlphaFoldDB" id="A0A6L3VZ11"/>
<name>A0A6L3VZ11_9ACTN</name>
<evidence type="ECO:0000313" key="2">
    <source>
        <dbReference type="EMBL" id="KAB2378226.1"/>
    </source>
</evidence>